<evidence type="ECO:0000313" key="1">
    <source>
        <dbReference type="EMBL" id="EFN87820.1"/>
    </source>
</evidence>
<gene>
    <name evidence="1" type="ORF">EAI_05085</name>
</gene>
<organism evidence="2">
    <name type="scientific">Harpegnathos saltator</name>
    <name type="common">Jerdon's jumping ant</name>
    <dbReference type="NCBI Taxonomy" id="610380"/>
    <lineage>
        <taxon>Eukaryota</taxon>
        <taxon>Metazoa</taxon>
        <taxon>Ecdysozoa</taxon>
        <taxon>Arthropoda</taxon>
        <taxon>Hexapoda</taxon>
        <taxon>Insecta</taxon>
        <taxon>Pterygota</taxon>
        <taxon>Neoptera</taxon>
        <taxon>Endopterygota</taxon>
        <taxon>Hymenoptera</taxon>
        <taxon>Apocrita</taxon>
        <taxon>Aculeata</taxon>
        <taxon>Formicoidea</taxon>
        <taxon>Formicidae</taxon>
        <taxon>Ponerinae</taxon>
        <taxon>Ponerini</taxon>
        <taxon>Harpegnathos</taxon>
    </lineage>
</organism>
<sequence>KPTTTHALKEKIERCINKIQSHLCKTVMENFNKSAYV</sequence>
<keyword evidence="2" id="KW-1185">Reference proteome</keyword>
<evidence type="ECO:0000313" key="2">
    <source>
        <dbReference type="Proteomes" id="UP000008237"/>
    </source>
</evidence>
<dbReference type="EMBL" id="GL446410">
    <property type="protein sequence ID" value="EFN87820.1"/>
    <property type="molecule type" value="Genomic_DNA"/>
</dbReference>
<name>E2B910_HARSA</name>
<dbReference type="InParanoid" id="E2B910"/>
<dbReference type="Proteomes" id="UP000008237">
    <property type="component" value="Unassembled WGS sequence"/>
</dbReference>
<dbReference type="AlphaFoldDB" id="E2B910"/>
<feature type="non-terminal residue" evidence="1">
    <location>
        <position position="1"/>
    </location>
</feature>
<reference evidence="1 2" key="1">
    <citation type="journal article" date="2010" name="Science">
        <title>Genomic comparison of the ants Camponotus floridanus and Harpegnathos saltator.</title>
        <authorList>
            <person name="Bonasio R."/>
            <person name="Zhang G."/>
            <person name="Ye C."/>
            <person name="Mutti N.S."/>
            <person name="Fang X."/>
            <person name="Qin N."/>
            <person name="Donahue G."/>
            <person name="Yang P."/>
            <person name="Li Q."/>
            <person name="Li C."/>
            <person name="Zhang P."/>
            <person name="Huang Z."/>
            <person name="Berger S.L."/>
            <person name="Reinberg D."/>
            <person name="Wang J."/>
            <person name="Liebig J."/>
        </authorList>
    </citation>
    <scope>NUCLEOTIDE SEQUENCE [LARGE SCALE GENOMIC DNA]</scope>
    <source>
        <strain evidence="1 2">R22 G/1</strain>
    </source>
</reference>
<feature type="non-terminal residue" evidence="1">
    <location>
        <position position="37"/>
    </location>
</feature>
<accession>E2B910</accession>
<protein>
    <submittedName>
        <fullName evidence="1">Uncharacterized protein</fullName>
    </submittedName>
</protein>
<proteinExistence type="predicted"/>